<dbReference type="EMBL" id="CAJVPQ010028544">
    <property type="protein sequence ID" value="CAG8773264.1"/>
    <property type="molecule type" value="Genomic_DNA"/>
</dbReference>
<comment type="caution">
    <text evidence="1">The sequence shown here is derived from an EMBL/GenBank/DDBJ whole genome shotgun (WGS) entry which is preliminary data.</text>
</comment>
<evidence type="ECO:0000313" key="1">
    <source>
        <dbReference type="EMBL" id="CAG8773264.1"/>
    </source>
</evidence>
<gene>
    <name evidence="1" type="ORF">FCALED_LOCUS17676</name>
</gene>
<name>A0A9N9JB15_9GLOM</name>
<evidence type="ECO:0000313" key="2">
    <source>
        <dbReference type="Proteomes" id="UP000789570"/>
    </source>
</evidence>
<keyword evidence="2" id="KW-1185">Reference proteome</keyword>
<dbReference type="OrthoDB" id="2417890at2759"/>
<proteinExistence type="predicted"/>
<organism evidence="1 2">
    <name type="scientific">Funneliformis caledonium</name>
    <dbReference type="NCBI Taxonomy" id="1117310"/>
    <lineage>
        <taxon>Eukaryota</taxon>
        <taxon>Fungi</taxon>
        <taxon>Fungi incertae sedis</taxon>
        <taxon>Mucoromycota</taxon>
        <taxon>Glomeromycotina</taxon>
        <taxon>Glomeromycetes</taxon>
        <taxon>Glomerales</taxon>
        <taxon>Glomeraceae</taxon>
        <taxon>Funneliformis</taxon>
    </lineage>
</organism>
<protein>
    <submittedName>
        <fullName evidence="1">17074_t:CDS:1</fullName>
    </submittedName>
</protein>
<reference evidence="1" key="1">
    <citation type="submission" date="2021-06" db="EMBL/GenBank/DDBJ databases">
        <authorList>
            <person name="Kallberg Y."/>
            <person name="Tangrot J."/>
            <person name="Rosling A."/>
        </authorList>
    </citation>
    <scope>NUCLEOTIDE SEQUENCE</scope>
    <source>
        <strain evidence="1">UK204</strain>
    </source>
</reference>
<dbReference type="Proteomes" id="UP000789570">
    <property type="component" value="Unassembled WGS sequence"/>
</dbReference>
<dbReference type="AlphaFoldDB" id="A0A9N9JB15"/>
<sequence length="162" mass="18657">IIKAELPKFSDSTVEIFYSFLRRSTQKHTEAQQIIKYGHYINQLRLDDNGFRENFANTSTWATYEYSARDISTLTKISYKFIVEEKRQSKANITVSLVSMKMSDAGLSHLPLSFNTAHKPDPFHYCDSSNCSILLPTDIKILACGYTYHKYCYGNNGFKCLH</sequence>
<feature type="non-terminal residue" evidence="1">
    <location>
        <position position="1"/>
    </location>
</feature>
<accession>A0A9N9JB15</accession>
<feature type="non-terminal residue" evidence="1">
    <location>
        <position position="162"/>
    </location>
</feature>